<dbReference type="SMART" id="SM00389">
    <property type="entry name" value="HOX"/>
    <property type="match status" value="1"/>
</dbReference>
<keyword evidence="9" id="KW-1185">Reference proteome</keyword>
<keyword evidence="3" id="KW-0804">Transcription</keyword>
<organism evidence="8 9">
    <name type="scientific">Hanseniaspora opuntiae</name>
    <dbReference type="NCBI Taxonomy" id="211096"/>
    <lineage>
        <taxon>Eukaryota</taxon>
        <taxon>Fungi</taxon>
        <taxon>Dikarya</taxon>
        <taxon>Ascomycota</taxon>
        <taxon>Saccharomycotina</taxon>
        <taxon>Saccharomycetes</taxon>
        <taxon>Saccharomycodales</taxon>
        <taxon>Saccharomycodaceae</taxon>
        <taxon>Hanseniaspora</taxon>
    </lineage>
</organism>
<gene>
    <name evidence="8" type="ORF">AWRI3578_g3005</name>
</gene>
<dbReference type="GO" id="GO:0005634">
    <property type="term" value="C:nucleus"/>
    <property type="evidence" value="ECO:0007669"/>
    <property type="project" value="UniProtKB-SubCell"/>
</dbReference>
<evidence type="ECO:0000259" key="7">
    <source>
        <dbReference type="PROSITE" id="PS50071"/>
    </source>
</evidence>
<dbReference type="Gene3D" id="1.10.10.60">
    <property type="entry name" value="Homeodomain-like"/>
    <property type="match status" value="1"/>
</dbReference>
<dbReference type="SUPFAM" id="SSF46689">
    <property type="entry name" value="Homeodomain-like"/>
    <property type="match status" value="1"/>
</dbReference>
<accession>A0A1E5R8B2</accession>
<dbReference type="Pfam" id="PF00046">
    <property type="entry name" value="Homeodomain"/>
    <property type="match status" value="1"/>
</dbReference>
<comment type="caution">
    <text evidence="8">The sequence shown here is derived from an EMBL/GenBank/DDBJ whole genome shotgun (WGS) entry which is preliminary data.</text>
</comment>
<sequence>MSKTTSNPNRPVIKLPPLGSLLQISRDRISEHNELKRYYSTPSSSSFNVPYHSPSMSEHDKSMNLGRFDHFSVNDQSRSNNLIMRQSPITPPNVPSDSFTKYADEFTNVKDLSFTGTPGNAADDTFYSKTTKDHHSESPLNESMNSLSNNKHLKGLGIKYQSEMKLLKKKPTKKAKSGKSITNNKTTFAFITHSSSSYSSKEDPNIDNEQLARQKRRRTDAKIVAVLEDCYKNVCCRPNKYEKIALSQKTGLTFGQVQVWFQNRRSRESKKSKKNITLHAEQA</sequence>
<dbReference type="InterPro" id="IPR001356">
    <property type="entry name" value="HD"/>
</dbReference>
<dbReference type="EMBL" id="LPNL01000007">
    <property type="protein sequence ID" value="OEJ83149.1"/>
    <property type="molecule type" value="Genomic_DNA"/>
</dbReference>
<keyword evidence="4 5" id="KW-0539">Nucleus</keyword>
<dbReference type="OrthoDB" id="3972946at2759"/>
<dbReference type="CDD" id="cd00086">
    <property type="entry name" value="homeodomain"/>
    <property type="match status" value="1"/>
</dbReference>
<dbReference type="AlphaFoldDB" id="A0A1E5R8B2"/>
<keyword evidence="2" id="KW-0805">Transcription regulation</keyword>
<evidence type="ECO:0000256" key="6">
    <source>
        <dbReference type="SAM" id="MobiDB-lite"/>
    </source>
</evidence>
<protein>
    <recommendedName>
        <fullName evidence="7">Homeobox domain-containing protein</fullName>
    </recommendedName>
</protein>
<feature type="domain" description="Homeobox" evidence="7">
    <location>
        <begin position="210"/>
        <end position="271"/>
    </location>
</feature>
<name>A0A1E5R8B2_9ASCO</name>
<evidence type="ECO:0000256" key="3">
    <source>
        <dbReference type="ARBA" id="ARBA00023163"/>
    </source>
</evidence>
<dbReference type="PROSITE" id="PS50071">
    <property type="entry name" value="HOMEOBOX_2"/>
    <property type="match status" value="1"/>
</dbReference>
<feature type="region of interest" description="Disordered" evidence="6">
    <location>
        <begin position="120"/>
        <end position="148"/>
    </location>
</feature>
<evidence type="ECO:0000256" key="1">
    <source>
        <dbReference type="ARBA" id="ARBA00004123"/>
    </source>
</evidence>
<dbReference type="InterPro" id="IPR009057">
    <property type="entry name" value="Homeodomain-like_sf"/>
</dbReference>
<proteinExistence type="predicted"/>
<feature type="compositionally biased region" description="Polar residues" evidence="6">
    <location>
        <begin position="138"/>
        <end position="148"/>
    </location>
</feature>
<evidence type="ECO:0000313" key="8">
    <source>
        <dbReference type="EMBL" id="OEJ83149.1"/>
    </source>
</evidence>
<reference evidence="9" key="1">
    <citation type="journal article" date="2016" name="Genome Announc.">
        <title>Genome sequences of three species of Hanseniaspora isolated from spontaneous wine fermentations.</title>
        <authorList>
            <person name="Sternes P.R."/>
            <person name="Lee D."/>
            <person name="Kutyna D.R."/>
            <person name="Borneman A.R."/>
        </authorList>
    </citation>
    <scope>NUCLEOTIDE SEQUENCE [LARGE SCALE GENOMIC DNA]</scope>
    <source>
        <strain evidence="9">AWRI3578</strain>
    </source>
</reference>
<dbReference type="PANTHER" id="PTHR45714:SF34">
    <property type="entry name" value="HOMEOBOX-LEUCINE ZIPPER PROTEIN HAT9"/>
    <property type="match status" value="1"/>
</dbReference>
<dbReference type="GO" id="GO:0003677">
    <property type="term" value="F:DNA binding"/>
    <property type="evidence" value="ECO:0007669"/>
    <property type="project" value="UniProtKB-UniRule"/>
</dbReference>
<dbReference type="PANTHER" id="PTHR45714">
    <property type="entry name" value="HOMEOBOX-LEUCINE ZIPPER PROTEIN HAT14"/>
    <property type="match status" value="1"/>
</dbReference>
<keyword evidence="4 5" id="KW-0238">DNA-binding</keyword>
<dbReference type="Proteomes" id="UP000095605">
    <property type="component" value="Unassembled WGS sequence"/>
</dbReference>
<dbReference type="InterPro" id="IPR050762">
    <property type="entry name" value="HD-ZIP_Homeobox_LZ_Class_II"/>
</dbReference>
<comment type="subcellular location">
    <subcellularLocation>
        <location evidence="1 4 5">Nucleus</location>
    </subcellularLocation>
</comment>
<keyword evidence="4 5" id="KW-0371">Homeobox</keyword>
<evidence type="ECO:0000256" key="5">
    <source>
        <dbReference type="RuleBase" id="RU000682"/>
    </source>
</evidence>
<evidence type="ECO:0000256" key="4">
    <source>
        <dbReference type="PROSITE-ProRule" id="PRU00108"/>
    </source>
</evidence>
<feature type="DNA-binding region" description="Homeobox" evidence="4">
    <location>
        <begin position="212"/>
        <end position="272"/>
    </location>
</feature>
<evidence type="ECO:0000256" key="2">
    <source>
        <dbReference type="ARBA" id="ARBA00023015"/>
    </source>
</evidence>
<evidence type="ECO:0000313" key="9">
    <source>
        <dbReference type="Proteomes" id="UP000095605"/>
    </source>
</evidence>